<gene>
    <name evidence="8 10" type="primary">tilS</name>
    <name evidence="10" type="ORF">CXK95_17290</name>
</gene>
<evidence type="ECO:0000256" key="2">
    <source>
        <dbReference type="ARBA" id="ARBA00022490"/>
    </source>
</evidence>
<dbReference type="SMART" id="SM00977">
    <property type="entry name" value="TilS_C"/>
    <property type="match status" value="1"/>
</dbReference>
<dbReference type="GO" id="GO:0005524">
    <property type="term" value="F:ATP binding"/>
    <property type="evidence" value="ECO:0007669"/>
    <property type="project" value="UniProtKB-UniRule"/>
</dbReference>
<dbReference type="NCBIfam" id="TIGR02432">
    <property type="entry name" value="lysidine_TilS_N"/>
    <property type="match status" value="1"/>
</dbReference>
<dbReference type="NCBIfam" id="TIGR02433">
    <property type="entry name" value="lysidine_TilS_C"/>
    <property type="match status" value="1"/>
</dbReference>
<evidence type="ECO:0000256" key="8">
    <source>
        <dbReference type="HAMAP-Rule" id="MF_01161"/>
    </source>
</evidence>
<keyword evidence="3 8" id="KW-0436">Ligase</keyword>
<comment type="catalytic activity">
    <reaction evidence="7 8">
        <text>cytidine(34) in tRNA(Ile2) + L-lysine + ATP = lysidine(34) in tRNA(Ile2) + AMP + diphosphate + H(+)</text>
        <dbReference type="Rhea" id="RHEA:43744"/>
        <dbReference type="Rhea" id="RHEA-COMP:10625"/>
        <dbReference type="Rhea" id="RHEA-COMP:10670"/>
        <dbReference type="ChEBI" id="CHEBI:15378"/>
        <dbReference type="ChEBI" id="CHEBI:30616"/>
        <dbReference type="ChEBI" id="CHEBI:32551"/>
        <dbReference type="ChEBI" id="CHEBI:33019"/>
        <dbReference type="ChEBI" id="CHEBI:82748"/>
        <dbReference type="ChEBI" id="CHEBI:83665"/>
        <dbReference type="ChEBI" id="CHEBI:456215"/>
        <dbReference type="EC" id="6.3.4.19"/>
    </reaction>
</comment>
<reference evidence="10 11" key="1">
    <citation type="submission" date="2018-01" db="EMBL/GenBank/DDBJ databases">
        <title>Denitrification phenotypes of diverse strains of Pseudomonas stutzeri.</title>
        <authorList>
            <person name="Milligan D.A."/>
            <person name="Bergaust L."/>
            <person name="Bakken L.R."/>
            <person name="Frostegard A."/>
        </authorList>
    </citation>
    <scope>NUCLEOTIDE SEQUENCE [LARGE SCALE GENOMIC DNA]</scope>
    <source>
        <strain evidence="10 11">DSM 50238</strain>
    </source>
</reference>
<protein>
    <recommendedName>
        <fullName evidence="8">tRNA(Ile)-lysidine synthase</fullName>
        <ecNumber evidence="8">6.3.4.19</ecNumber>
    </recommendedName>
    <alternativeName>
        <fullName evidence="8">tRNA(Ile)-2-lysyl-cytidine synthase</fullName>
    </alternativeName>
    <alternativeName>
        <fullName evidence="8">tRNA(Ile)-lysidine synthetase</fullName>
    </alternativeName>
</protein>
<dbReference type="InterPro" id="IPR011063">
    <property type="entry name" value="TilS/TtcA_N"/>
</dbReference>
<evidence type="ECO:0000259" key="9">
    <source>
        <dbReference type="SMART" id="SM00977"/>
    </source>
</evidence>
<dbReference type="Gene3D" id="1.20.59.20">
    <property type="match status" value="1"/>
</dbReference>
<comment type="subcellular location">
    <subcellularLocation>
        <location evidence="1 8">Cytoplasm</location>
    </subcellularLocation>
</comment>
<evidence type="ECO:0000256" key="6">
    <source>
        <dbReference type="ARBA" id="ARBA00022840"/>
    </source>
</evidence>
<accession>A0A8E2U0I9</accession>
<evidence type="ECO:0000313" key="11">
    <source>
        <dbReference type="Proteomes" id="UP000235881"/>
    </source>
</evidence>
<comment type="similarity">
    <text evidence="8">Belongs to the tRNA(Ile)-lysidine synthase family.</text>
</comment>
<comment type="function">
    <text evidence="8">Ligates lysine onto the cytidine present at position 34 of the AUA codon-specific tRNA(Ile) that contains the anticodon CAU, in an ATP-dependent manner. Cytidine is converted to lysidine, thus changing the amino acid specificity of the tRNA from methionine to isoleucine.</text>
</comment>
<dbReference type="CDD" id="cd01992">
    <property type="entry name" value="TilS_N"/>
    <property type="match status" value="1"/>
</dbReference>
<dbReference type="InterPro" id="IPR015262">
    <property type="entry name" value="tRNA_Ile_lys_synt_subst-bd"/>
</dbReference>
<dbReference type="InterPro" id="IPR012094">
    <property type="entry name" value="tRNA_Ile_lys_synt"/>
</dbReference>
<comment type="caution">
    <text evidence="10">The sequence shown here is derived from an EMBL/GenBank/DDBJ whole genome shotgun (WGS) entry which is preliminary data.</text>
</comment>
<name>A0A8E2U0I9_9GAMM</name>
<dbReference type="InterPro" id="IPR012796">
    <property type="entry name" value="Lysidine-tRNA-synth_C"/>
</dbReference>
<dbReference type="SUPFAM" id="SSF56037">
    <property type="entry name" value="PheT/TilS domain"/>
    <property type="match status" value="1"/>
</dbReference>
<comment type="domain">
    <text evidence="8">The N-terminal region contains the highly conserved SGGXDS motif, predicted to be a P-loop motif involved in ATP binding.</text>
</comment>
<dbReference type="Gene3D" id="3.40.50.620">
    <property type="entry name" value="HUPs"/>
    <property type="match status" value="1"/>
</dbReference>
<dbReference type="HAMAP" id="MF_01161">
    <property type="entry name" value="tRNA_Ile_lys_synt"/>
    <property type="match status" value="1"/>
</dbReference>
<dbReference type="RefSeq" id="WP_102829471.1">
    <property type="nucleotide sequence ID" value="NZ_CP065721.1"/>
</dbReference>
<dbReference type="GO" id="GO:0005737">
    <property type="term" value="C:cytoplasm"/>
    <property type="evidence" value="ECO:0007669"/>
    <property type="project" value="UniProtKB-SubCell"/>
</dbReference>
<dbReference type="InterPro" id="IPR014729">
    <property type="entry name" value="Rossmann-like_a/b/a_fold"/>
</dbReference>
<evidence type="ECO:0000256" key="5">
    <source>
        <dbReference type="ARBA" id="ARBA00022741"/>
    </source>
</evidence>
<keyword evidence="2 8" id="KW-0963">Cytoplasm</keyword>
<dbReference type="Proteomes" id="UP000235881">
    <property type="component" value="Unassembled WGS sequence"/>
</dbReference>
<dbReference type="SUPFAM" id="SSF82829">
    <property type="entry name" value="MesJ substrate recognition domain-like"/>
    <property type="match status" value="1"/>
</dbReference>
<keyword evidence="4 8" id="KW-0819">tRNA processing</keyword>
<feature type="binding site" evidence="8">
    <location>
        <begin position="25"/>
        <end position="30"/>
    </location>
    <ligand>
        <name>ATP</name>
        <dbReference type="ChEBI" id="CHEBI:30616"/>
    </ligand>
</feature>
<dbReference type="GO" id="GO:0032267">
    <property type="term" value="F:tRNA(Ile)-lysidine synthase activity"/>
    <property type="evidence" value="ECO:0007669"/>
    <property type="project" value="UniProtKB-EC"/>
</dbReference>
<dbReference type="SUPFAM" id="SSF52402">
    <property type="entry name" value="Adenine nucleotide alpha hydrolases-like"/>
    <property type="match status" value="1"/>
</dbReference>
<feature type="domain" description="Lysidine-tRNA(Ile) synthetase C-terminal" evidence="9">
    <location>
        <begin position="359"/>
        <end position="420"/>
    </location>
</feature>
<evidence type="ECO:0000256" key="4">
    <source>
        <dbReference type="ARBA" id="ARBA00022694"/>
    </source>
</evidence>
<organism evidence="10 11">
    <name type="scientific">Stutzerimonas degradans</name>
    <dbReference type="NCBI Taxonomy" id="2968968"/>
    <lineage>
        <taxon>Bacteria</taxon>
        <taxon>Pseudomonadati</taxon>
        <taxon>Pseudomonadota</taxon>
        <taxon>Gammaproteobacteria</taxon>
        <taxon>Pseudomonadales</taxon>
        <taxon>Pseudomonadaceae</taxon>
        <taxon>Stutzerimonas</taxon>
    </lineage>
</organism>
<keyword evidence="6 8" id="KW-0067">ATP-binding</keyword>
<dbReference type="EC" id="6.3.4.19" evidence="8"/>
<dbReference type="InterPro" id="IPR012795">
    <property type="entry name" value="tRNA_Ile_lys_synt_N"/>
</dbReference>
<evidence type="ECO:0000256" key="7">
    <source>
        <dbReference type="ARBA" id="ARBA00048539"/>
    </source>
</evidence>
<evidence type="ECO:0000313" key="10">
    <source>
        <dbReference type="EMBL" id="PNF75400.1"/>
    </source>
</evidence>
<dbReference type="AlphaFoldDB" id="A0A8E2U0I9"/>
<dbReference type="Pfam" id="PF11734">
    <property type="entry name" value="TilS_C"/>
    <property type="match status" value="1"/>
</dbReference>
<dbReference type="GO" id="GO:0006400">
    <property type="term" value="P:tRNA modification"/>
    <property type="evidence" value="ECO:0007669"/>
    <property type="project" value="UniProtKB-UniRule"/>
</dbReference>
<dbReference type="Pfam" id="PF01171">
    <property type="entry name" value="ATP_bind_3"/>
    <property type="match status" value="1"/>
</dbReference>
<evidence type="ECO:0000256" key="3">
    <source>
        <dbReference type="ARBA" id="ARBA00022598"/>
    </source>
</evidence>
<dbReference type="EMBL" id="POUK01000007">
    <property type="protein sequence ID" value="PNF75400.1"/>
    <property type="molecule type" value="Genomic_DNA"/>
</dbReference>
<keyword evidence="11" id="KW-1185">Reference proteome</keyword>
<proteinExistence type="inferred from homology"/>
<keyword evidence="5 8" id="KW-0547">Nucleotide-binding</keyword>
<evidence type="ECO:0000256" key="1">
    <source>
        <dbReference type="ARBA" id="ARBA00004496"/>
    </source>
</evidence>
<dbReference type="PANTHER" id="PTHR43033:SF1">
    <property type="entry name" value="TRNA(ILE)-LYSIDINE SYNTHASE-RELATED"/>
    <property type="match status" value="1"/>
</dbReference>
<sequence>MSLEARLSSALSCVRHAPRWCVAFSGGLDSTVLLQLLVDLARREALPPLRAIHVHHGLQSAADAWPEHCRRVCTALGVPLEVVRVQVEAGSSLEQAARQARYAAIELRLEDGEVLLTAQHRDDQAETLLFRLLRGAGVRGLAAMPARRRLGRGWLVRPLLDVSRGELEAHARRLGLTWVEDPSNDSLEFSRNYLRHQVMPVLAQRWPQTATTLARTAAHMAEAQALLDELAEMDVAMMASPGAYAWLPVPSLALAPMLSLSPARQRNALRHWLAPFTALPDSEHWKGWESLCAAAADSTPVWRLAAGELHRCGDRLWWLSGRWLRPVVGPVAWNDPNQALQLPDNGSVQIAGAAAPARYEVRYRQGGEVLQVPGRGSRDLKRLLNEAGVPRFARARLPLLYADGQLVGVANLPGLCALPLTIDWQPPPADAGLS</sequence>
<dbReference type="PANTHER" id="PTHR43033">
    <property type="entry name" value="TRNA(ILE)-LYSIDINE SYNTHASE-RELATED"/>
    <property type="match status" value="1"/>
</dbReference>
<dbReference type="Pfam" id="PF09179">
    <property type="entry name" value="TilS"/>
    <property type="match status" value="1"/>
</dbReference>